<dbReference type="PANTHER" id="PTHR34387:SF2">
    <property type="entry name" value="SLR1258 PROTEIN"/>
    <property type="match status" value="1"/>
</dbReference>
<reference evidence="2" key="1">
    <citation type="submission" date="2016-10" db="EMBL/GenBank/DDBJ databases">
        <authorList>
            <person name="Varghese N."/>
            <person name="Submissions S."/>
        </authorList>
    </citation>
    <scope>NUCLEOTIDE SEQUENCE [LARGE SCALE GENOMIC DNA]</scope>
    <source>
        <strain evidence="2">CGMCC 1.10121</strain>
    </source>
</reference>
<protein>
    <recommendedName>
        <fullName evidence="3">SIMPL domain-containing protein</fullName>
    </recommendedName>
</protein>
<dbReference type="Gene3D" id="3.30.110.170">
    <property type="entry name" value="Protein of unknown function (DUF541), domain 1"/>
    <property type="match status" value="1"/>
</dbReference>
<dbReference type="Pfam" id="PF04402">
    <property type="entry name" value="SIMPL"/>
    <property type="match status" value="1"/>
</dbReference>
<dbReference type="OrthoDB" id="12132at2157"/>
<name>A0A1H8TQP6_9EURY</name>
<evidence type="ECO:0008006" key="3">
    <source>
        <dbReference type="Google" id="ProtNLM"/>
    </source>
</evidence>
<dbReference type="InterPro" id="IPR052022">
    <property type="entry name" value="26kDa_periplasmic_antigen"/>
</dbReference>
<dbReference type="RefSeq" id="WP_089825449.1">
    <property type="nucleotide sequence ID" value="NZ_FODV01000008.1"/>
</dbReference>
<evidence type="ECO:0000313" key="1">
    <source>
        <dbReference type="EMBL" id="SEO93322.1"/>
    </source>
</evidence>
<dbReference type="Proteomes" id="UP000199126">
    <property type="component" value="Unassembled WGS sequence"/>
</dbReference>
<accession>A0A1H8TQP6</accession>
<gene>
    <name evidence="1" type="ORF">SAMN04487948_10857</name>
</gene>
<dbReference type="PROSITE" id="PS51257">
    <property type="entry name" value="PROKAR_LIPOPROTEIN"/>
    <property type="match status" value="1"/>
</dbReference>
<sequence>MRPLLPVVFAAMLLLAGCVAPLQTDGGVSAAGSDDPEVPPSISVSGTGTASADADLALVSVSVTALEADAESARARVAEDSRALFEALTDAGVDTDEAVRTTAFRISPEYDFREGGRELLGYRAVHAYEVEVSPEQAGTVIDAAVGAVSGDSDGEDGIVVDGVQYTLSEETRAEVRAEALEKAVDAARADADTVAGAADVSVAGVRTISVGADVDSFPQPRFAAEAADSGSTVLQPGPVEVTATVTISYDVE</sequence>
<keyword evidence="2" id="KW-1185">Reference proteome</keyword>
<organism evidence="1 2">
    <name type="scientific">Halogranum amylolyticum</name>
    <dbReference type="NCBI Taxonomy" id="660520"/>
    <lineage>
        <taxon>Archaea</taxon>
        <taxon>Methanobacteriati</taxon>
        <taxon>Methanobacteriota</taxon>
        <taxon>Stenosarchaea group</taxon>
        <taxon>Halobacteria</taxon>
        <taxon>Halobacteriales</taxon>
        <taxon>Haloferacaceae</taxon>
    </lineage>
</organism>
<dbReference type="PANTHER" id="PTHR34387">
    <property type="entry name" value="SLR1258 PROTEIN"/>
    <property type="match status" value="1"/>
</dbReference>
<proteinExistence type="predicted"/>
<dbReference type="AlphaFoldDB" id="A0A1H8TQP6"/>
<dbReference type="InterPro" id="IPR007497">
    <property type="entry name" value="SIMPL/DUF541"/>
</dbReference>
<evidence type="ECO:0000313" key="2">
    <source>
        <dbReference type="Proteomes" id="UP000199126"/>
    </source>
</evidence>
<dbReference type="GO" id="GO:0006974">
    <property type="term" value="P:DNA damage response"/>
    <property type="evidence" value="ECO:0007669"/>
    <property type="project" value="TreeGrafter"/>
</dbReference>
<dbReference type="EMBL" id="FODV01000008">
    <property type="protein sequence ID" value="SEO93322.1"/>
    <property type="molecule type" value="Genomic_DNA"/>
</dbReference>
<dbReference type="Gene3D" id="3.30.70.2970">
    <property type="entry name" value="Protein of unknown function (DUF541), domain 2"/>
    <property type="match status" value="1"/>
</dbReference>